<name>A0A6M0QVC9_9RHOB</name>
<protein>
    <submittedName>
        <fullName evidence="4">N-acetyltransferase</fullName>
    </submittedName>
</protein>
<keyword evidence="5" id="KW-1185">Reference proteome</keyword>
<sequence length="158" mass="16895">MIRPATPADAPAIAAIWNAVIRDSLATFTTLEKDPATLAAQIATGTPWWVACVNDAVQGHATYGQFRGGPGYVYSMEHSIHLSNSAKGMGMGRALMAALESHARAQGVHVMVAGVSSENPEGQAFHARLGYAECGRILQAGHKWGRWLDLVLMQKILT</sequence>
<dbReference type="RefSeq" id="WP_164626859.1">
    <property type="nucleotide sequence ID" value="NZ_JAAIVJ010000009.1"/>
</dbReference>
<evidence type="ECO:0000256" key="2">
    <source>
        <dbReference type="ARBA" id="ARBA00023315"/>
    </source>
</evidence>
<dbReference type="InterPro" id="IPR000182">
    <property type="entry name" value="GNAT_dom"/>
</dbReference>
<dbReference type="GO" id="GO:0016747">
    <property type="term" value="F:acyltransferase activity, transferring groups other than amino-acyl groups"/>
    <property type="evidence" value="ECO:0007669"/>
    <property type="project" value="InterPro"/>
</dbReference>
<reference evidence="4 5" key="1">
    <citation type="submission" date="2020-02" db="EMBL/GenBank/DDBJ databases">
        <authorList>
            <person name="Chen W.-M."/>
        </authorList>
    </citation>
    <scope>NUCLEOTIDE SEQUENCE [LARGE SCALE GENOMIC DNA]</scope>
    <source>
        <strain evidence="4 5">KMS-5</strain>
    </source>
</reference>
<evidence type="ECO:0000313" key="5">
    <source>
        <dbReference type="Proteomes" id="UP000477782"/>
    </source>
</evidence>
<dbReference type="CDD" id="cd04301">
    <property type="entry name" value="NAT_SF"/>
    <property type="match status" value="1"/>
</dbReference>
<dbReference type="EMBL" id="JAAIVJ010000009">
    <property type="protein sequence ID" value="NEY91446.1"/>
    <property type="molecule type" value="Genomic_DNA"/>
</dbReference>
<evidence type="ECO:0000313" key="4">
    <source>
        <dbReference type="EMBL" id="NEY91446.1"/>
    </source>
</evidence>
<keyword evidence="1 4" id="KW-0808">Transferase</keyword>
<comment type="caution">
    <text evidence="4">The sequence shown here is derived from an EMBL/GenBank/DDBJ whole genome shotgun (WGS) entry which is preliminary data.</text>
</comment>
<dbReference type="Gene3D" id="3.40.630.30">
    <property type="match status" value="1"/>
</dbReference>
<accession>A0A6M0QVC9</accession>
<dbReference type="Proteomes" id="UP000477782">
    <property type="component" value="Unassembled WGS sequence"/>
</dbReference>
<dbReference type="AlphaFoldDB" id="A0A6M0QVC9"/>
<evidence type="ECO:0000256" key="1">
    <source>
        <dbReference type="ARBA" id="ARBA00022679"/>
    </source>
</evidence>
<keyword evidence="2" id="KW-0012">Acyltransferase</keyword>
<gene>
    <name evidence="4" type="ORF">G4Z14_14165</name>
</gene>
<dbReference type="InterPro" id="IPR016181">
    <property type="entry name" value="Acyl_CoA_acyltransferase"/>
</dbReference>
<dbReference type="PANTHER" id="PTHR43072">
    <property type="entry name" value="N-ACETYLTRANSFERASE"/>
    <property type="match status" value="1"/>
</dbReference>
<dbReference type="PANTHER" id="PTHR43072:SF23">
    <property type="entry name" value="UPF0039 PROTEIN C11D3.02C"/>
    <property type="match status" value="1"/>
</dbReference>
<feature type="domain" description="N-acetyltransferase" evidence="3">
    <location>
        <begin position="1"/>
        <end position="158"/>
    </location>
</feature>
<organism evidence="4 5">
    <name type="scientific">Tabrizicola oligotrophica</name>
    <dbReference type="NCBI Taxonomy" id="2710650"/>
    <lineage>
        <taxon>Bacteria</taxon>
        <taxon>Pseudomonadati</taxon>
        <taxon>Pseudomonadota</taxon>
        <taxon>Alphaproteobacteria</taxon>
        <taxon>Rhodobacterales</taxon>
        <taxon>Paracoccaceae</taxon>
        <taxon>Tabrizicola</taxon>
    </lineage>
</organism>
<dbReference type="PROSITE" id="PS51186">
    <property type="entry name" value="GNAT"/>
    <property type="match status" value="1"/>
</dbReference>
<dbReference type="Pfam" id="PF00583">
    <property type="entry name" value="Acetyltransf_1"/>
    <property type="match status" value="1"/>
</dbReference>
<evidence type="ECO:0000259" key="3">
    <source>
        <dbReference type="PROSITE" id="PS51186"/>
    </source>
</evidence>
<dbReference type="SUPFAM" id="SSF55729">
    <property type="entry name" value="Acyl-CoA N-acyltransferases (Nat)"/>
    <property type="match status" value="1"/>
</dbReference>
<proteinExistence type="predicted"/>